<keyword evidence="7 9" id="KW-0472">Membrane</keyword>
<feature type="domain" description="Secretin/TonB short N-terminal" evidence="11">
    <location>
        <begin position="53"/>
        <end position="103"/>
    </location>
</feature>
<dbReference type="Pfam" id="PF07660">
    <property type="entry name" value="STN"/>
    <property type="match status" value="1"/>
</dbReference>
<comment type="caution">
    <text evidence="12">The sequence shown here is derived from an EMBL/GenBank/DDBJ whole genome shotgun (WGS) entry which is preliminary data.</text>
</comment>
<dbReference type="PROSITE" id="PS01156">
    <property type="entry name" value="TONB_DEPENDENT_REC_2"/>
    <property type="match status" value="1"/>
</dbReference>
<dbReference type="Pfam" id="PF00593">
    <property type="entry name" value="TonB_dep_Rec_b-barrel"/>
    <property type="match status" value="1"/>
</dbReference>
<dbReference type="GO" id="GO:0006826">
    <property type="term" value="P:iron ion transport"/>
    <property type="evidence" value="ECO:0007669"/>
    <property type="project" value="UniProtKB-KW"/>
</dbReference>
<dbReference type="SMART" id="SM00965">
    <property type="entry name" value="STN"/>
    <property type="match status" value="1"/>
</dbReference>
<evidence type="ECO:0000256" key="2">
    <source>
        <dbReference type="ARBA" id="ARBA00022448"/>
    </source>
</evidence>
<evidence type="ECO:0000256" key="3">
    <source>
        <dbReference type="ARBA" id="ARBA00022496"/>
    </source>
</evidence>
<dbReference type="RefSeq" id="WP_114688804.1">
    <property type="nucleotide sequence ID" value="NZ_QQNB01000004.1"/>
</dbReference>
<evidence type="ECO:0000256" key="8">
    <source>
        <dbReference type="ARBA" id="ARBA00023237"/>
    </source>
</evidence>
<evidence type="ECO:0000256" key="1">
    <source>
        <dbReference type="ARBA" id="ARBA00004442"/>
    </source>
</evidence>
<keyword evidence="13" id="KW-1185">Reference proteome</keyword>
<evidence type="ECO:0000256" key="9">
    <source>
        <dbReference type="RuleBase" id="RU003357"/>
    </source>
</evidence>
<evidence type="ECO:0000256" key="6">
    <source>
        <dbReference type="ARBA" id="ARBA00023077"/>
    </source>
</evidence>
<keyword evidence="2" id="KW-0813">Transport</keyword>
<keyword evidence="5" id="KW-0408">Iron</keyword>
<keyword evidence="4 10" id="KW-0732">Signal</keyword>
<dbReference type="Pfam" id="PF07715">
    <property type="entry name" value="Plug"/>
    <property type="match status" value="1"/>
</dbReference>
<comment type="similarity">
    <text evidence="9">Belongs to the TonB-dependent receptor family.</text>
</comment>
<dbReference type="PANTHER" id="PTHR40980">
    <property type="entry name" value="PLUG DOMAIN-CONTAINING PROTEIN"/>
    <property type="match status" value="1"/>
</dbReference>
<protein>
    <submittedName>
        <fullName evidence="12">TonB-dependent receptor</fullName>
    </submittedName>
</protein>
<dbReference type="InterPro" id="IPR010917">
    <property type="entry name" value="TonB_rcpt_CS"/>
</dbReference>
<dbReference type="AlphaFoldDB" id="A0A369VX43"/>
<dbReference type="EMBL" id="QQNB01000004">
    <property type="protein sequence ID" value="RDE04391.1"/>
    <property type="molecule type" value="Genomic_DNA"/>
</dbReference>
<gene>
    <name evidence="12" type="ORF">DVW87_15805</name>
</gene>
<dbReference type="CDD" id="cd01347">
    <property type="entry name" value="ligand_gated_channel"/>
    <property type="match status" value="1"/>
</dbReference>
<name>A0A369VX43_9SPHN</name>
<keyword evidence="3" id="KW-0406">Ion transport</keyword>
<dbReference type="Proteomes" id="UP000253918">
    <property type="component" value="Unassembled WGS sequence"/>
</dbReference>
<feature type="chain" id="PRO_5016620658" evidence="10">
    <location>
        <begin position="26"/>
        <end position="995"/>
    </location>
</feature>
<dbReference type="NCBIfam" id="TIGR01782">
    <property type="entry name" value="TonB-Xanth-Caul"/>
    <property type="match status" value="1"/>
</dbReference>
<dbReference type="InterPro" id="IPR010104">
    <property type="entry name" value="TonB_rcpt_bac"/>
</dbReference>
<evidence type="ECO:0000256" key="7">
    <source>
        <dbReference type="ARBA" id="ARBA00023136"/>
    </source>
</evidence>
<keyword evidence="8" id="KW-0998">Cell outer membrane</keyword>
<dbReference type="InterPro" id="IPR012910">
    <property type="entry name" value="Plug_dom"/>
</dbReference>
<dbReference type="InterPro" id="IPR036942">
    <property type="entry name" value="Beta-barrel_TonB_sf"/>
</dbReference>
<dbReference type="InterPro" id="IPR011662">
    <property type="entry name" value="Secretin/TonB_short_N"/>
</dbReference>
<dbReference type="InterPro" id="IPR000531">
    <property type="entry name" value="Beta-barrel_TonB"/>
</dbReference>
<keyword evidence="12" id="KW-0675">Receptor</keyword>
<feature type="signal peptide" evidence="10">
    <location>
        <begin position="1"/>
        <end position="25"/>
    </location>
</feature>
<accession>A0A369VX43</accession>
<dbReference type="Gene3D" id="3.55.50.30">
    <property type="match status" value="1"/>
</dbReference>
<dbReference type="InterPro" id="IPR037066">
    <property type="entry name" value="Plug_dom_sf"/>
</dbReference>
<keyword evidence="3" id="KW-0410">Iron transport</keyword>
<sequence>MKRFHGASALTLALVALAAPAAAQARPASDLSFAIPAGDLAGALSRYSSVTGKQVVAAPALVAGRKTQGVSGRHSADQALAILLRATGLRSVESNGVLVLRADAVRAAKRVAEAAPAPEPVPAQMAAAPITEDGGDDIVVTGFRESLLAAQDLKRRAVGTEDNILASDIAAFPDLNLAEALQRVPGVAITRDTGEGRQIALRGLGADFTRTQLNGMEVLGNTASGMDNRGNVSRTRGFDFSLFASELFNRVTVQKSYAANQDEGGIAGTVGLFTAKPFDYAGAKFVVSAKAQHNTNTTGVTPRIVALVSQRQGDFGALLSVAYSKIRNNEFGYRNWNWGKVTYGANNIGPEIDANTRALLRGGTIFAPQAQSPSTWYTDRERIGVTAALQYHPGDNFKLDVDLLYGRLADNRDDWAIATGGYNALTGNVSGTQVIRSATIEGNSLVAASYTGVDQRTEHHTVVNSNDFYQAIANATWTPTDRLKITALAGYQKSNFVQPTFDKIFMQARNTGFSYDMRPTMPVNSYAFDLTNPAAWNVQRLVTQENAIKSDYTNGQLTAIYDLTPILKLELSGEFKRFTNSGYQYLTNIFYGTAATSDRSVPDSMKYVINRDSLIPYIGGDVDAIYQLLGNNRNLTRANLTAGSDFRIVEKTWAGFAQFDLDTYVGSMKLRGNAGVRYYHTALTSSGSLATATNGVTTLEPVTVETTSSDWLPALNVALDLRPDLVARVSASRNVNRPGLPQLAAAGTLTVAPFGGTVSVGNPYLQPYRATMAEAGLEYYPSRHGFVSAGFFWKDIESNITSETSQVPYSATGFPVSLLLPGQDGTTPYNYTRPINGDGASIRGVELAVQHDFTFLPEPFNHFGVNANGTWIDGDQNAIYNGVSERIPLFDLSKWAANATLYFETVKFGARISTAYRDKYLTGAGGNANIGTGIRATNNVDFQIRYSPTPNLRFVVEGINITNQSIEQFTDIVADRTLVNTNSGRIFTFGVTTSF</sequence>
<proteinExistence type="inferred from homology"/>
<organism evidence="12 13">
    <name type="scientific">Sphingomonas aracearum</name>
    <dbReference type="NCBI Taxonomy" id="2283317"/>
    <lineage>
        <taxon>Bacteria</taxon>
        <taxon>Pseudomonadati</taxon>
        <taxon>Pseudomonadota</taxon>
        <taxon>Alphaproteobacteria</taxon>
        <taxon>Sphingomonadales</taxon>
        <taxon>Sphingomonadaceae</taxon>
        <taxon>Sphingomonas</taxon>
    </lineage>
</organism>
<dbReference type="Gene3D" id="2.40.170.20">
    <property type="entry name" value="TonB-dependent receptor, beta-barrel domain"/>
    <property type="match status" value="1"/>
</dbReference>
<comment type="subcellular location">
    <subcellularLocation>
        <location evidence="1 9">Cell outer membrane</location>
    </subcellularLocation>
</comment>
<evidence type="ECO:0000313" key="13">
    <source>
        <dbReference type="Proteomes" id="UP000253918"/>
    </source>
</evidence>
<evidence type="ECO:0000259" key="11">
    <source>
        <dbReference type="SMART" id="SM00965"/>
    </source>
</evidence>
<dbReference type="OrthoDB" id="5476657at2"/>
<reference evidence="12 13" key="1">
    <citation type="submission" date="2018-07" db="EMBL/GenBank/DDBJ databases">
        <title>a novel species of Sphingomonas isolated from the rhizosphere soil of Araceae plant.</title>
        <authorList>
            <person name="Zhiyong W."/>
            <person name="Qinglan Z."/>
            <person name="Zhiwei F."/>
            <person name="Ding X."/>
            <person name="Gejiao W."/>
            <person name="Shixue Z."/>
        </authorList>
    </citation>
    <scope>NUCLEOTIDE SEQUENCE [LARGE SCALE GENOMIC DNA]</scope>
    <source>
        <strain evidence="12 13">WZY 27</strain>
    </source>
</reference>
<dbReference type="GO" id="GO:0009279">
    <property type="term" value="C:cell outer membrane"/>
    <property type="evidence" value="ECO:0007669"/>
    <property type="project" value="UniProtKB-SubCell"/>
</dbReference>
<dbReference type="SUPFAM" id="SSF56935">
    <property type="entry name" value="Porins"/>
    <property type="match status" value="1"/>
</dbReference>
<evidence type="ECO:0000256" key="4">
    <source>
        <dbReference type="ARBA" id="ARBA00022729"/>
    </source>
</evidence>
<dbReference type="Gene3D" id="2.170.130.10">
    <property type="entry name" value="TonB-dependent receptor, plug domain"/>
    <property type="match status" value="1"/>
</dbReference>
<evidence type="ECO:0000313" key="12">
    <source>
        <dbReference type="EMBL" id="RDE04391.1"/>
    </source>
</evidence>
<evidence type="ECO:0000256" key="10">
    <source>
        <dbReference type="SAM" id="SignalP"/>
    </source>
</evidence>
<keyword evidence="6 9" id="KW-0798">TonB box</keyword>
<dbReference type="PANTHER" id="PTHR40980:SF3">
    <property type="entry name" value="TONB-DEPENDENT RECEPTOR-LIKE BETA-BARREL DOMAIN-CONTAINING PROTEIN"/>
    <property type="match status" value="1"/>
</dbReference>
<evidence type="ECO:0000256" key="5">
    <source>
        <dbReference type="ARBA" id="ARBA00023004"/>
    </source>
</evidence>